<gene>
    <name evidence="1" type="ORF">JCM21142_41577</name>
</gene>
<proteinExistence type="predicted"/>
<sequence length="79" mass="9137">MNRSGLSIYLQLSPQGIYDRLQTSKSQRPLLQGLDGDELLDFISVKLKEREPFYKKAMLIADAEKWKVDDFIDAILKYA</sequence>
<reference evidence="1 2" key="1">
    <citation type="journal article" date="2014" name="Genome Announc.">
        <title>Draft Genome Sequence of Cytophaga fermentans JCM 21142T, a Facultative Anaerobe Isolated from Marine Mud.</title>
        <authorList>
            <person name="Starns D."/>
            <person name="Oshima K."/>
            <person name="Suda W."/>
            <person name="Iino T."/>
            <person name="Yuki M."/>
            <person name="Inoue J."/>
            <person name="Kitamura K."/>
            <person name="Iida T."/>
            <person name="Darby A."/>
            <person name="Hattori M."/>
            <person name="Ohkuma M."/>
        </authorList>
    </citation>
    <scope>NUCLEOTIDE SEQUENCE [LARGE SCALE GENOMIC DNA]</scope>
    <source>
        <strain evidence="1 2">JCM 21142</strain>
    </source>
</reference>
<evidence type="ECO:0000313" key="2">
    <source>
        <dbReference type="Proteomes" id="UP000019402"/>
    </source>
</evidence>
<evidence type="ECO:0000313" key="1">
    <source>
        <dbReference type="EMBL" id="GAF02927.1"/>
    </source>
</evidence>
<keyword evidence="1" id="KW-0808">Transferase</keyword>
<name>W7Y4B2_9BACT</name>
<comment type="caution">
    <text evidence="1">The sequence shown here is derived from an EMBL/GenBank/DDBJ whole genome shotgun (WGS) entry which is preliminary data.</text>
</comment>
<keyword evidence="2" id="KW-1185">Reference proteome</keyword>
<dbReference type="Proteomes" id="UP000019402">
    <property type="component" value="Unassembled WGS sequence"/>
</dbReference>
<accession>W7Y4B2</accession>
<keyword evidence="1" id="KW-0418">Kinase</keyword>
<dbReference type="InterPro" id="IPR027417">
    <property type="entry name" value="P-loop_NTPase"/>
</dbReference>
<organism evidence="1 2">
    <name type="scientific">Saccharicrinis fermentans DSM 9555 = JCM 21142</name>
    <dbReference type="NCBI Taxonomy" id="869213"/>
    <lineage>
        <taxon>Bacteria</taxon>
        <taxon>Pseudomonadati</taxon>
        <taxon>Bacteroidota</taxon>
        <taxon>Bacteroidia</taxon>
        <taxon>Marinilabiliales</taxon>
        <taxon>Marinilabiliaceae</taxon>
        <taxon>Saccharicrinis</taxon>
    </lineage>
</organism>
<dbReference type="InterPro" id="IPR031322">
    <property type="entry name" value="Shikimate/glucono_kinase"/>
</dbReference>
<dbReference type="Pfam" id="PF01202">
    <property type="entry name" value="SKI"/>
    <property type="match status" value="1"/>
</dbReference>
<dbReference type="AlphaFoldDB" id="W7Y4B2"/>
<dbReference type="GO" id="GO:0016301">
    <property type="term" value="F:kinase activity"/>
    <property type="evidence" value="ECO:0007669"/>
    <property type="project" value="UniProtKB-KW"/>
</dbReference>
<protein>
    <submittedName>
        <fullName evidence="1">Shikimate kinase</fullName>
    </submittedName>
</protein>
<dbReference type="eggNOG" id="COG0703">
    <property type="taxonomic scope" value="Bacteria"/>
</dbReference>
<dbReference type="EMBL" id="BAMD01000015">
    <property type="protein sequence ID" value="GAF02927.1"/>
    <property type="molecule type" value="Genomic_DNA"/>
</dbReference>
<dbReference type="Gene3D" id="3.40.50.300">
    <property type="entry name" value="P-loop containing nucleotide triphosphate hydrolases"/>
    <property type="match status" value="1"/>
</dbReference>